<sequence>MELIALVAPLLQGYTTIVMAGFWLAELVTGLPGSQIMDAWAISTGTPNPESAGVGDVLTHTLSS</sequence>
<name>A7IYD2_9CAUD</name>
<dbReference type="RefSeq" id="YP_001468963.1">
    <property type="nucleotide sequence ID" value="NC_009816.1"/>
</dbReference>
<reference evidence="1 2" key="1">
    <citation type="journal article" date="2008" name="Virology">
        <title>Genome sequence of the lytic bacteriophage P1201 from Corynebacterium glutamicum NCHU 87078: Evolutionary relationships to phages from Corynebacterineae.</title>
        <authorList>
            <person name="Chen C.L."/>
            <person name="Pan T.Y."/>
            <person name="Kan S.C."/>
            <person name="Kuan Y.C."/>
            <person name="Hong L.Y."/>
            <person name="Chiu K.R."/>
            <person name="Sheu C.S."/>
            <person name="Yang J.S."/>
            <person name="Hsu W.H."/>
            <person name="Hu H.Y."/>
        </authorList>
    </citation>
    <scope>NUCLEOTIDE SEQUENCE</scope>
</reference>
<accession>A7IYD2</accession>
<keyword evidence="2" id="KW-1185">Reference proteome</keyword>
<organism evidence="1 2">
    <name type="scientific">Corynebacterium phage P1201</name>
    <dbReference type="NCBI Taxonomy" id="384848"/>
    <lineage>
        <taxon>Viruses</taxon>
        <taxon>Duplodnaviria</taxon>
        <taxon>Heunggongvirae</taxon>
        <taxon>Uroviricota</taxon>
        <taxon>Caudoviricetes</taxon>
        <taxon>Zierdtviridae</taxon>
        <taxon>Toshachvirinae</taxon>
        <taxon>Chunghsingvirus</taxon>
        <taxon>Chunghsingvirus P1201</taxon>
        <taxon>Corynebacterium virus P1201</taxon>
    </lineage>
</organism>
<dbReference type="Proteomes" id="UP000002414">
    <property type="component" value="Segment"/>
</dbReference>
<proteinExistence type="predicted"/>
<evidence type="ECO:0000313" key="1">
    <source>
        <dbReference type="EMBL" id="ABF57515.1"/>
    </source>
</evidence>
<dbReference type="KEGG" id="vg:5745479"/>
<dbReference type="EMBL" id="DQ499600">
    <property type="protein sequence ID" value="ABF57515.1"/>
    <property type="molecule type" value="Genomic_DNA"/>
</dbReference>
<protein>
    <submittedName>
        <fullName evidence="1">Gp61</fullName>
    </submittedName>
</protein>
<dbReference type="GeneID" id="5745479"/>
<evidence type="ECO:0000313" key="2">
    <source>
        <dbReference type="Proteomes" id="UP000002414"/>
    </source>
</evidence>